<keyword evidence="2" id="KW-0413">Isomerase</keyword>
<dbReference type="GO" id="GO:0004475">
    <property type="term" value="F:mannose-1-phosphate guanylyltransferase (GTP) activity"/>
    <property type="evidence" value="ECO:0007669"/>
    <property type="project" value="TreeGrafter"/>
</dbReference>
<sequence>MRVERPWGWYEDLLAAPGYKVKRLLIRRGRQLSLQRHRHRSESWTVVAGDGALLCGECWLEANAGVMLTIPCGALHRARSDQSDLVILEVQHGNDLREDDIERLQDDYGRVIS</sequence>
<dbReference type="SUPFAM" id="SSF51182">
    <property type="entry name" value="RmlC-like cupins"/>
    <property type="match status" value="1"/>
</dbReference>
<keyword evidence="2" id="KW-0808">Transferase</keyword>
<dbReference type="KEGG" id="syw:SYNW0919"/>
<dbReference type="eggNOG" id="COG0662">
    <property type="taxonomic scope" value="Bacteria"/>
</dbReference>
<accession>Q7U7R2</accession>
<dbReference type="AlphaFoldDB" id="Q7U7R2"/>
<dbReference type="Gene3D" id="2.60.120.10">
    <property type="entry name" value="Jelly Rolls"/>
    <property type="match status" value="1"/>
</dbReference>
<dbReference type="InterPro" id="IPR014710">
    <property type="entry name" value="RmlC-like_jellyroll"/>
</dbReference>
<dbReference type="GO" id="GO:0005976">
    <property type="term" value="P:polysaccharide metabolic process"/>
    <property type="evidence" value="ECO:0007669"/>
    <property type="project" value="InterPro"/>
</dbReference>
<dbReference type="PANTHER" id="PTHR46390:SF1">
    <property type="entry name" value="MANNOSE-1-PHOSPHATE GUANYLYLTRANSFERASE"/>
    <property type="match status" value="1"/>
</dbReference>
<reference evidence="2 3" key="1">
    <citation type="journal article" date="2003" name="Nature">
        <title>The genome of a motile marine Synechococcus.</title>
        <authorList>
            <person name="Palenik B."/>
            <person name="Brahamsha B."/>
            <person name="Larimer F."/>
            <person name="Land M."/>
            <person name="Hauser L."/>
            <person name="Chain P."/>
            <person name="Lamerdin J."/>
            <person name="Regala W."/>
            <person name="Allen E.A."/>
            <person name="McCarren J."/>
            <person name="Paulsen I."/>
            <person name="Dufresne A."/>
            <person name="Partensky F."/>
            <person name="Webb E."/>
            <person name="Waterbury J."/>
        </authorList>
    </citation>
    <scope>NUCLEOTIDE SEQUENCE [LARGE SCALE GENOMIC DNA]</scope>
    <source>
        <strain evidence="2 3">WH8102</strain>
    </source>
</reference>
<dbReference type="InterPro" id="IPR011051">
    <property type="entry name" value="RmlC_Cupin_sf"/>
</dbReference>
<dbReference type="RefSeq" id="WP_011127784.1">
    <property type="nucleotide sequence ID" value="NC_005070.1"/>
</dbReference>
<dbReference type="GO" id="GO:0008928">
    <property type="term" value="F:mannose-1-phosphate guanylyltransferase (GDP) activity"/>
    <property type="evidence" value="ECO:0007669"/>
    <property type="project" value="UniProtKB-EC"/>
</dbReference>
<dbReference type="Proteomes" id="UP000001422">
    <property type="component" value="Chromosome"/>
</dbReference>
<dbReference type="GO" id="GO:0016853">
    <property type="term" value="F:isomerase activity"/>
    <property type="evidence" value="ECO:0007669"/>
    <property type="project" value="UniProtKB-KW"/>
</dbReference>
<organism evidence="2 3">
    <name type="scientific">Parasynechococcus marenigrum (strain WH8102)</name>
    <dbReference type="NCBI Taxonomy" id="84588"/>
    <lineage>
        <taxon>Bacteria</taxon>
        <taxon>Bacillati</taxon>
        <taxon>Cyanobacteriota</taxon>
        <taxon>Cyanophyceae</taxon>
        <taxon>Synechococcales</taxon>
        <taxon>Prochlorococcaceae</taxon>
        <taxon>Parasynechococcus</taxon>
        <taxon>Parasynechococcus marenigrum</taxon>
    </lineage>
</organism>
<protein>
    <submittedName>
        <fullName evidence="2">Similar to mannose-6-phosphate isomerase WbpW</fullName>
        <ecNumber evidence="2">2.7.7.22</ecNumber>
    </submittedName>
</protein>
<dbReference type="PANTHER" id="PTHR46390">
    <property type="entry name" value="MANNOSE-1-PHOSPHATE GUANYLYLTRANSFERASE"/>
    <property type="match status" value="1"/>
</dbReference>
<dbReference type="CDD" id="cd02213">
    <property type="entry name" value="cupin_PMI_typeII_C"/>
    <property type="match status" value="1"/>
</dbReference>
<dbReference type="EMBL" id="BX569691">
    <property type="protein sequence ID" value="CAE07434.1"/>
    <property type="molecule type" value="Genomic_DNA"/>
</dbReference>
<evidence type="ECO:0000259" key="1">
    <source>
        <dbReference type="Pfam" id="PF01050"/>
    </source>
</evidence>
<evidence type="ECO:0000313" key="2">
    <source>
        <dbReference type="EMBL" id="CAE07434.1"/>
    </source>
</evidence>
<dbReference type="GO" id="GO:0009298">
    <property type="term" value="P:GDP-mannose biosynthetic process"/>
    <property type="evidence" value="ECO:0007669"/>
    <property type="project" value="TreeGrafter"/>
</dbReference>
<evidence type="ECO:0000313" key="3">
    <source>
        <dbReference type="Proteomes" id="UP000001422"/>
    </source>
</evidence>
<dbReference type="Pfam" id="PF01050">
    <property type="entry name" value="MannoseP_isomer"/>
    <property type="match status" value="1"/>
</dbReference>
<feature type="domain" description="Mannose-6-phosphate isomerase type II C-terminal" evidence="1">
    <location>
        <begin position="2"/>
        <end position="106"/>
    </location>
</feature>
<dbReference type="InterPro" id="IPR051161">
    <property type="entry name" value="Mannose-6P_isomerase_type2"/>
</dbReference>
<dbReference type="STRING" id="84588.SYNW0919"/>
<proteinExistence type="predicted"/>
<keyword evidence="2" id="KW-0548">Nucleotidyltransferase</keyword>
<dbReference type="HOGENOM" id="CLU_035527_4_3_3"/>
<gene>
    <name evidence="2" type="ordered locus">SYNW0919</name>
</gene>
<dbReference type="EC" id="2.7.7.22" evidence="2"/>
<name>Q7U7R2_PARMW</name>
<keyword evidence="3" id="KW-1185">Reference proteome</keyword>
<dbReference type="InterPro" id="IPR001538">
    <property type="entry name" value="Man6P_isomerase-2_C"/>
</dbReference>